<dbReference type="PROSITE" id="PS50859">
    <property type="entry name" value="LONGIN"/>
    <property type="match status" value="1"/>
</dbReference>
<evidence type="ECO:0000259" key="6">
    <source>
        <dbReference type="PROSITE" id="PS50859"/>
    </source>
</evidence>
<reference evidence="7" key="1">
    <citation type="submission" date="2022-02" db="EMBL/GenBank/DDBJ databases">
        <authorList>
            <person name="Henning P.M."/>
            <person name="McCubbin A.G."/>
            <person name="Shore J.S."/>
        </authorList>
    </citation>
    <scope>NUCLEOTIDE SEQUENCE</scope>
    <source>
        <strain evidence="7">F60SS</strain>
        <tissue evidence="7">Leaves</tissue>
    </source>
</reference>
<evidence type="ECO:0000256" key="5">
    <source>
        <dbReference type="SAM" id="Phobius"/>
    </source>
</evidence>
<dbReference type="InterPro" id="IPR044783">
    <property type="entry name" value="PHYL"/>
</dbReference>
<dbReference type="InterPro" id="IPR011012">
    <property type="entry name" value="Longin-like_dom_sf"/>
</dbReference>
<accession>A0A9Q0JQY2</accession>
<keyword evidence="5" id="KW-1133">Transmembrane helix</keyword>
<keyword evidence="8" id="KW-1185">Reference proteome</keyword>
<dbReference type="Gene3D" id="3.30.450.50">
    <property type="entry name" value="Longin domain"/>
    <property type="match status" value="1"/>
</dbReference>
<evidence type="ECO:0000313" key="7">
    <source>
        <dbReference type="EMBL" id="KAJ4850799.1"/>
    </source>
</evidence>
<dbReference type="InterPro" id="IPR010908">
    <property type="entry name" value="Longin_dom"/>
</dbReference>
<dbReference type="OrthoDB" id="1918034at2759"/>
<reference evidence="7" key="2">
    <citation type="journal article" date="2023" name="Plants (Basel)">
        <title>Annotation of the Turnera subulata (Passifloraceae) Draft Genome Reveals the S-Locus Evolved after the Divergence of Turneroideae from Passifloroideae in a Stepwise Manner.</title>
        <authorList>
            <person name="Henning P.M."/>
            <person name="Roalson E.H."/>
            <person name="Mir W."/>
            <person name="McCubbin A.G."/>
            <person name="Shore J.S."/>
        </authorList>
    </citation>
    <scope>NUCLEOTIDE SEQUENCE</scope>
    <source>
        <strain evidence="7">F60SS</strain>
    </source>
</reference>
<feature type="transmembrane region" description="Helical" evidence="5">
    <location>
        <begin position="299"/>
        <end position="320"/>
    </location>
</feature>
<gene>
    <name evidence="7" type="ORF">Tsubulata_009789</name>
</gene>
<feature type="compositionally biased region" description="Basic and acidic residues" evidence="4">
    <location>
        <begin position="177"/>
        <end position="191"/>
    </location>
</feature>
<name>A0A9Q0JQY2_9ROSI</name>
<protein>
    <recommendedName>
        <fullName evidence="6">Longin domain-containing protein</fullName>
    </recommendedName>
</protein>
<sequence>MFSNPHLVFYACVAKGPTILTEFKSPEETGIDEVARRCVEIAPAHHSIFSHTIRKKTYTFLIEDPFVYFAIFDENIPKLESLSFLNLVKSAFEEHPGSNTVKDGDELAPLCLQDGFYPMFREILAVDAEVAGPLLEGSSKPGRYPSMDSGRGEKGRRPSMDSSRGGSPGMDFMVGGEKGRRSGFDSNRGGEKGGTPRMDSVGGGEKGGEEDGGEEKESVTVLVNQPQMLVKKKKRSFGEPNGGDYLVKDGATVDEKGHSFGESGNREFSVTMMQKNGGGVGLYSVDGKQKAKQIWRKHVWVVLILDLLVCAVLFGVWLWVCRGFKCIDG</sequence>
<dbReference type="GO" id="GO:0016020">
    <property type="term" value="C:membrane"/>
    <property type="evidence" value="ECO:0007669"/>
    <property type="project" value="UniProtKB-SubCell"/>
</dbReference>
<dbReference type="SUPFAM" id="SSF64356">
    <property type="entry name" value="SNARE-like"/>
    <property type="match status" value="1"/>
</dbReference>
<dbReference type="EMBL" id="JAKUCV010000214">
    <property type="protein sequence ID" value="KAJ4850799.1"/>
    <property type="molecule type" value="Genomic_DNA"/>
</dbReference>
<comment type="caution">
    <text evidence="7">The sequence shown here is derived from an EMBL/GenBank/DDBJ whole genome shotgun (WGS) entry which is preliminary data.</text>
</comment>
<proteinExistence type="inferred from homology"/>
<evidence type="ECO:0000256" key="3">
    <source>
        <dbReference type="ARBA" id="ARBA00023136"/>
    </source>
</evidence>
<keyword evidence="3 5" id="KW-0472">Membrane</keyword>
<keyword evidence="5" id="KW-0812">Transmembrane</keyword>
<feature type="region of interest" description="Disordered" evidence="4">
    <location>
        <begin position="135"/>
        <end position="219"/>
    </location>
</feature>
<evidence type="ECO:0000313" key="8">
    <source>
        <dbReference type="Proteomes" id="UP001141552"/>
    </source>
</evidence>
<dbReference type="Proteomes" id="UP001141552">
    <property type="component" value="Unassembled WGS sequence"/>
</dbReference>
<dbReference type="PANTHER" id="PTHR47461">
    <property type="entry name" value="PHYTOLONGIN PHYL1.2"/>
    <property type="match status" value="1"/>
</dbReference>
<dbReference type="CDD" id="cd14824">
    <property type="entry name" value="Longin"/>
    <property type="match status" value="1"/>
</dbReference>
<evidence type="ECO:0000256" key="4">
    <source>
        <dbReference type="SAM" id="MobiDB-lite"/>
    </source>
</evidence>
<comment type="similarity">
    <text evidence="2">Belongs to the synaptobrevin family.</text>
</comment>
<dbReference type="PANTHER" id="PTHR47461:SF3">
    <property type="entry name" value="PHYTOLONGIN PHYL2.2"/>
    <property type="match status" value="1"/>
</dbReference>
<feature type="domain" description="Longin" evidence="6">
    <location>
        <begin position="7"/>
        <end position="120"/>
    </location>
</feature>
<dbReference type="AlphaFoldDB" id="A0A9Q0JQY2"/>
<organism evidence="7 8">
    <name type="scientific">Turnera subulata</name>
    <dbReference type="NCBI Taxonomy" id="218843"/>
    <lineage>
        <taxon>Eukaryota</taxon>
        <taxon>Viridiplantae</taxon>
        <taxon>Streptophyta</taxon>
        <taxon>Embryophyta</taxon>
        <taxon>Tracheophyta</taxon>
        <taxon>Spermatophyta</taxon>
        <taxon>Magnoliopsida</taxon>
        <taxon>eudicotyledons</taxon>
        <taxon>Gunneridae</taxon>
        <taxon>Pentapetalae</taxon>
        <taxon>rosids</taxon>
        <taxon>fabids</taxon>
        <taxon>Malpighiales</taxon>
        <taxon>Passifloraceae</taxon>
        <taxon>Turnera</taxon>
    </lineage>
</organism>
<feature type="compositionally biased region" description="Basic and acidic residues" evidence="4">
    <location>
        <begin position="150"/>
        <end position="159"/>
    </location>
</feature>
<comment type="subcellular location">
    <subcellularLocation>
        <location evidence="1">Membrane</location>
    </subcellularLocation>
</comment>
<evidence type="ECO:0000256" key="2">
    <source>
        <dbReference type="ARBA" id="ARBA00008025"/>
    </source>
</evidence>
<evidence type="ECO:0000256" key="1">
    <source>
        <dbReference type="ARBA" id="ARBA00004370"/>
    </source>
</evidence>